<evidence type="ECO:0000256" key="5">
    <source>
        <dbReference type="SAM" id="Coils"/>
    </source>
</evidence>
<dbReference type="Pfam" id="PF00172">
    <property type="entry name" value="Zn_clus"/>
    <property type="match status" value="1"/>
</dbReference>
<dbReference type="SMART" id="SM00906">
    <property type="entry name" value="Fungal_trans"/>
    <property type="match status" value="1"/>
</dbReference>
<dbReference type="InterPro" id="IPR001138">
    <property type="entry name" value="Zn2Cys6_DnaBD"/>
</dbReference>
<dbReference type="InterPro" id="IPR051127">
    <property type="entry name" value="Fungal_SecMet_Regulators"/>
</dbReference>
<dbReference type="EMBL" id="JAFEKC020000006">
    <property type="protein sequence ID" value="KAK0513726.1"/>
    <property type="molecule type" value="Genomic_DNA"/>
</dbReference>
<comment type="caution">
    <text evidence="8">The sequence shown here is derived from an EMBL/GenBank/DDBJ whole genome shotgun (WGS) entry which is preliminary data.</text>
</comment>
<dbReference type="CDD" id="cd12148">
    <property type="entry name" value="fungal_TF_MHR"/>
    <property type="match status" value="1"/>
</dbReference>
<evidence type="ECO:0000256" key="2">
    <source>
        <dbReference type="ARBA" id="ARBA00023015"/>
    </source>
</evidence>
<dbReference type="PANTHER" id="PTHR47424">
    <property type="entry name" value="REGULATORY PROTEIN GAL4"/>
    <property type="match status" value="1"/>
</dbReference>
<dbReference type="PANTHER" id="PTHR47424:SF12">
    <property type="entry name" value="TRANSCRIPTION FACTOR ASQA"/>
    <property type="match status" value="1"/>
</dbReference>
<feature type="compositionally biased region" description="Polar residues" evidence="6">
    <location>
        <begin position="28"/>
        <end position="42"/>
    </location>
</feature>
<evidence type="ECO:0000313" key="9">
    <source>
        <dbReference type="EMBL" id="KAK0513966.1"/>
    </source>
</evidence>
<dbReference type="Pfam" id="PF04082">
    <property type="entry name" value="Fungal_trans"/>
    <property type="match status" value="1"/>
</dbReference>
<keyword evidence="10" id="KW-1185">Reference proteome</keyword>
<dbReference type="InterPro" id="IPR036864">
    <property type="entry name" value="Zn2-C6_fun-type_DNA-bd_sf"/>
</dbReference>
<feature type="domain" description="Zn(2)-C6 fungal-type" evidence="7">
    <location>
        <begin position="54"/>
        <end position="83"/>
    </location>
</feature>
<dbReference type="CDD" id="cd00067">
    <property type="entry name" value="GAL4"/>
    <property type="match status" value="1"/>
</dbReference>
<dbReference type="SMART" id="SM00066">
    <property type="entry name" value="GAL4"/>
    <property type="match status" value="1"/>
</dbReference>
<dbReference type="PROSITE" id="PS50048">
    <property type="entry name" value="ZN2_CY6_FUNGAL_2"/>
    <property type="match status" value="1"/>
</dbReference>
<dbReference type="GO" id="GO:0000435">
    <property type="term" value="P:positive regulation of transcription from RNA polymerase II promoter by galactose"/>
    <property type="evidence" value="ECO:0007669"/>
    <property type="project" value="TreeGrafter"/>
</dbReference>
<evidence type="ECO:0000256" key="3">
    <source>
        <dbReference type="ARBA" id="ARBA00023163"/>
    </source>
</evidence>
<dbReference type="PROSITE" id="PS00463">
    <property type="entry name" value="ZN2_CY6_FUNGAL_1"/>
    <property type="match status" value="1"/>
</dbReference>
<evidence type="ECO:0000256" key="4">
    <source>
        <dbReference type="ARBA" id="ARBA00023242"/>
    </source>
</evidence>
<feature type="region of interest" description="Disordered" evidence="6">
    <location>
        <begin position="1"/>
        <end position="46"/>
    </location>
</feature>
<feature type="region of interest" description="Disordered" evidence="6">
    <location>
        <begin position="693"/>
        <end position="716"/>
    </location>
</feature>
<dbReference type="AlphaFoldDB" id="A0AA39R5A4"/>
<dbReference type="EMBL" id="JAFEKC020000006">
    <property type="protein sequence ID" value="KAK0513966.1"/>
    <property type="molecule type" value="Genomic_DNA"/>
</dbReference>
<dbReference type="GO" id="GO:0000981">
    <property type="term" value="F:DNA-binding transcription factor activity, RNA polymerase II-specific"/>
    <property type="evidence" value="ECO:0007669"/>
    <property type="project" value="InterPro"/>
</dbReference>
<dbReference type="InterPro" id="IPR007219">
    <property type="entry name" value="XnlR_reg_dom"/>
</dbReference>
<keyword evidence="5" id="KW-0175">Coiled coil</keyword>
<evidence type="ECO:0000256" key="6">
    <source>
        <dbReference type="SAM" id="MobiDB-lite"/>
    </source>
</evidence>
<evidence type="ECO:0000259" key="7">
    <source>
        <dbReference type="PROSITE" id="PS50048"/>
    </source>
</evidence>
<organism evidence="8 10">
    <name type="scientific">Cladonia borealis</name>
    <dbReference type="NCBI Taxonomy" id="184061"/>
    <lineage>
        <taxon>Eukaryota</taxon>
        <taxon>Fungi</taxon>
        <taxon>Dikarya</taxon>
        <taxon>Ascomycota</taxon>
        <taxon>Pezizomycotina</taxon>
        <taxon>Lecanoromycetes</taxon>
        <taxon>OSLEUM clade</taxon>
        <taxon>Lecanoromycetidae</taxon>
        <taxon>Lecanorales</taxon>
        <taxon>Lecanorineae</taxon>
        <taxon>Cladoniaceae</taxon>
        <taxon>Cladonia</taxon>
    </lineage>
</organism>
<keyword evidence="1" id="KW-0479">Metal-binding</keyword>
<dbReference type="GO" id="GO:0000978">
    <property type="term" value="F:RNA polymerase II cis-regulatory region sequence-specific DNA binding"/>
    <property type="evidence" value="ECO:0007669"/>
    <property type="project" value="TreeGrafter"/>
</dbReference>
<protein>
    <recommendedName>
        <fullName evidence="7">Zn(2)-C6 fungal-type domain-containing protein</fullName>
    </recommendedName>
</protein>
<dbReference type="GO" id="GO:0006351">
    <property type="term" value="P:DNA-templated transcription"/>
    <property type="evidence" value="ECO:0007669"/>
    <property type="project" value="InterPro"/>
</dbReference>
<sequence length="772" mass="86388">MYTTFTAASPGHVDQRRVTNAQKKRNTQNEQDSNHTTASPSVVTKPKRSQVARACEWCRLNRIKCDNDRPCHNCQSRGGECSNSGKTEVHSLPTANKEIEKLKGRVKDLEEELKTRNNATLLPTPPPFSTISPTTRLDPMEEHGGKQRLWEGVWTTGSEAHQTQFSGPSSSSFFLTRLSSHIGLTLDLSHLEDHIQPNTASNVFASPTSSRKNDSEEYQITSEDHMVCEDLSKGQEEYFLGLFWQSYYCTTPIIDEAEFTEHYKSLWVTSSGATRKPSPLVDIILALCMQHGMAFIPRNDPTQAFKADVDSDDSTIAGREFYRRCQMLLSSKLETPSITTLQCHIFSAIYLRDASYLNMAHNTLAMAIRTAHTIGLHLESPDSFTRAQKETRRRLWWMVYVLESKACMALGRPWSAQISQVNCNLPSDDREIAQLSSPSFASSIEDVTWLSYHVHCIRLVLAARAVQAAFESKCAQVLSASNEKSFYGNPKNLETLAGFLSQSLQCVRNWVEKVPERLKTKRRAGGEPFSTDRSALELDLVAPLWLQRQRLLLELLYHNLIMNLYRPFICFSNSPGSSTPLADGNSISCLNHAIASTNIILQILKETDILNGWHEAYQFQWNATLSMVGFIFAKPICHSTPTARKTIDSAIAVFDIFRNNFAVAASATHVTRDLAAKADAFIDCFRTGSYPSQQQPRIPLPASNNLNSNNVGLPSGEDLPRMDLDDPHVWSPNLLSGTMGAGFPIDSFSGFEWSFPEGNSINPETWPQLTTE</sequence>
<dbReference type="SUPFAM" id="SSF57701">
    <property type="entry name" value="Zn2/Cys6 DNA-binding domain"/>
    <property type="match status" value="1"/>
</dbReference>
<name>A0AA39R5A4_9LECA</name>
<keyword evidence="3" id="KW-0804">Transcription</keyword>
<dbReference type="Proteomes" id="UP001166286">
    <property type="component" value="Unassembled WGS sequence"/>
</dbReference>
<evidence type="ECO:0000256" key="1">
    <source>
        <dbReference type="ARBA" id="ARBA00022723"/>
    </source>
</evidence>
<evidence type="ECO:0000313" key="10">
    <source>
        <dbReference type="Proteomes" id="UP001166286"/>
    </source>
</evidence>
<keyword evidence="2" id="KW-0805">Transcription regulation</keyword>
<evidence type="ECO:0000313" key="8">
    <source>
        <dbReference type="EMBL" id="KAK0513726.1"/>
    </source>
</evidence>
<reference evidence="8" key="1">
    <citation type="submission" date="2023-03" db="EMBL/GenBank/DDBJ databases">
        <title>Complete genome of Cladonia borealis.</title>
        <authorList>
            <person name="Park H."/>
        </authorList>
    </citation>
    <scope>NUCLEOTIDE SEQUENCE</scope>
    <source>
        <strain evidence="8">ANT050790</strain>
    </source>
</reference>
<dbReference type="GO" id="GO:0005634">
    <property type="term" value="C:nucleus"/>
    <property type="evidence" value="ECO:0007669"/>
    <property type="project" value="TreeGrafter"/>
</dbReference>
<dbReference type="GO" id="GO:0008270">
    <property type="term" value="F:zinc ion binding"/>
    <property type="evidence" value="ECO:0007669"/>
    <property type="project" value="InterPro"/>
</dbReference>
<accession>A0AA39R5A4</accession>
<feature type="compositionally biased region" description="Low complexity" evidence="6">
    <location>
        <begin position="700"/>
        <end position="715"/>
    </location>
</feature>
<proteinExistence type="predicted"/>
<dbReference type="Gene3D" id="4.10.240.10">
    <property type="entry name" value="Zn(2)-C6 fungal-type DNA-binding domain"/>
    <property type="match status" value="1"/>
</dbReference>
<feature type="coiled-coil region" evidence="5">
    <location>
        <begin position="92"/>
        <end position="119"/>
    </location>
</feature>
<gene>
    <name evidence="8" type="ORF">JMJ35_003448</name>
    <name evidence="9" type="ORF">JMJ35_003688</name>
</gene>
<feature type="region of interest" description="Disordered" evidence="6">
    <location>
        <begin position="119"/>
        <end position="141"/>
    </location>
</feature>
<keyword evidence="4" id="KW-0539">Nucleus</keyword>